<dbReference type="EMBL" id="ML735701">
    <property type="protein sequence ID" value="KAE8421346.1"/>
    <property type="molecule type" value="Genomic_DNA"/>
</dbReference>
<reference evidence="1 2" key="1">
    <citation type="submission" date="2019-04" db="EMBL/GenBank/DDBJ databases">
        <authorList>
            <consortium name="DOE Joint Genome Institute"/>
            <person name="Mondo S."/>
            <person name="Kjaerbolling I."/>
            <person name="Vesth T."/>
            <person name="Frisvad J.C."/>
            <person name="Nybo J.L."/>
            <person name="Theobald S."/>
            <person name="Kildgaard S."/>
            <person name="Isbrandt T."/>
            <person name="Kuo A."/>
            <person name="Sato A."/>
            <person name="Lyhne E.K."/>
            <person name="Kogle M.E."/>
            <person name="Wiebenga A."/>
            <person name="Kun R.S."/>
            <person name="Lubbers R.J."/>
            <person name="Makela M.R."/>
            <person name="Barry K."/>
            <person name="Chovatia M."/>
            <person name="Clum A."/>
            <person name="Daum C."/>
            <person name="Haridas S."/>
            <person name="He G."/>
            <person name="LaButti K."/>
            <person name="Lipzen A."/>
            <person name="Riley R."/>
            <person name="Salamov A."/>
            <person name="Simmons B.A."/>
            <person name="Magnuson J.K."/>
            <person name="Henrissat B."/>
            <person name="Mortensen U.H."/>
            <person name="Larsen T.O."/>
            <person name="Devries R.P."/>
            <person name="Grigoriev I.V."/>
            <person name="Machida M."/>
            <person name="Baker S.E."/>
            <person name="Andersen M.R."/>
            <person name="Cantor M.N."/>
            <person name="Hua S.X."/>
        </authorList>
    </citation>
    <scope>NUCLEOTIDE SEQUENCE [LARGE SCALE GENOMIC DNA]</scope>
    <source>
        <strain evidence="1 2">CBS 117616</strain>
    </source>
</reference>
<evidence type="ECO:0000313" key="2">
    <source>
        <dbReference type="Proteomes" id="UP000325395"/>
    </source>
</evidence>
<organism evidence="1 2">
    <name type="scientific">Aspergillus pseudocaelatus</name>
    <dbReference type="NCBI Taxonomy" id="1825620"/>
    <lineage>
        <taxon>Eukaryota</taxon>
        <taxon>Fungi</taxon>
        <taxon>Dikarya</taxon>
        <taxon>Ascomycota</taxon>
        <taxon>Pezizomycotina</taxon>
        <taxon>Eurotiomycetes</taxon>
        <taxon>Eurotiomycetidae</taxon>
        <taxon>Eurotiales</taxon>
        <taxon>Aspergillaceae</taxon>
        <taxon>Aspergillus</taxon>
        <taxon>Aspergillus subgen. Circumdati</taxon>
    </lineage>
</organism>
<keyword evidence="2" id="KW-1185">Reference proteome</keyword>
<accession>A0ABQ6WW84</accession>
<name>A0ABQ6WW84_9EURO</name>
<protein>
    <submittedName>
        <fullName evidence="1">Uncharacterized protein</fullName>
    </submittedName>
</protein>
<proteinExistence type="predicted"/>
<sequence>MPKGRGRAPACHCMYSPPSFSLDISYCPSTMSPSFPGRNVAGIKVEPEKAENLRRKVASLLGQTKIGYPGAAPR</sequence>
<evidence type="ECO:0000313" key="1">
    <source>
        <dbReference type="EMBL" id="KAE8421346.1"/>
    </source>
</evidence>
<gene>
    <name evidence="1" type="ORF">BDV36DRAFT_247804</name>
</gene>
<dbReference type="Proteomes" id="UP000325395">
    <property type="component" value="Unassembled WGS sequence"/>
</dbReference>